<dbReference type="Proteomes" id="UP000069902">
    <property type="component" value="Chromosome cPNK"/>
</dbReference>
<comment type="similarity">
    <text evidence="1">Belongs to the Glu/Leu/Phe/Val dehydrogenases family.</text>
</comment>
<name>A0A0U5JA14_9BACT</name>
<evidence type="ECO:0000256" key="2">
    <source>
        <dbReference type="ARBA" id="ARBA00023002"/>
    </source>
</evidence>
<feature type="domain" description="Glutamate/phenylalanine/leucine/valine/L-tryptophan dehydrogenase C-terminal" evidence="3">
    <location>
        <begin position="644"/>
        <end position="920"/>
    </location>
</feature>
<dbReference type="PANTHER" id="PTHR11606:SF39">
    <property type="entry name" value="GLUTAMATE_PHENYLALANINE_LEUCINE_VALINE_L-TRYPTOPHAN DEHYDROGENASE C-TERMINAL DOMAIN-CONTAINING PROTEIN"/>
    <property type="match status" value="1"/>
</dbReference>
<dbReference type="InParanoid" id="A0A0U5JA14"/>
<dbReference type="Pfam" id="PF00208">
    <property type="entry name" value="ELFV_dehydrog"/>
    <property type="match status" value="1"/>
</dbReference>
<evidence type="ECO:0000256" key="1">
    <source>
        <dbReference type="ARBA" id="ARBA00006382"/>
    </source>
</evidence>
<dbReference type="SUPFAM" id="SSF53223">
    <property type="entry name" value="Aminoacid dehydrogenase-like, N-terminal domain"/>
    <property type="match status" value="1"/>
</dbReference>
<protein>
    <submittedName>
        <fullName evidence="4">Eucaryotic NAD-specific glutamate dehydrogenase</fullName>
    </submittedName>
</protein>
<dbReference type="RefSeq" id="WP_231909269.1">
    <property type="nucleotide sequence ID" value="NZ_LN879502.1"/>
</dbReference>
<keyword evidence="5" id="KW-1185">Reference proteome</keyword>
<dbReference type="InterPro" id="IPR006096">
    <property type="entry name" value="Glu/Leu/Phe/Val/Trp_DH_C"/>
</dbReference>
<dbReference type="SUPFAM" id="SSF51735">
    <property type="entry name" value="NAD(P)-binding Rossmann-fold domains"/>
    <property type="match status" value="1"/>
</dbReference>
<dbReference type="SMART" id="SM00839">
    <property type="entry name" value="ELFV_dehydrog"/>
    <property type="match status" value="1"/>
</dbReference>
<dbReference type="InterPro" id="IPR028971">
    <property type="entry name" value="NAD-GDH_cat"/>
</dbReference>
<evidence type="ECO:0000313" key="5">
    <source>
        <dbReference type="Proteomes" id="UP000069902"/>
    </source>
</evidence>
<accession>A0A0U5JA14</accession>
<sequence length="1026" mass="117945">MNTSMETPDQMLPAPSDLMQAVQQESQKFQDYYLWLEAAMPSLFFEEVSRDNLMLITHSLMGFDLQDYFSTINLKSAAIALCLDSPDADLRILHNYTLYGIKNYQAYVSRIPFPGMDIPLRIATIDFMSAIEPIESPFPEHSKELLHVLVKQENSEITDEDLDSLLLKMSTPFLHALPIERLAVALDMLFRAQSRDNCQYEVRYEDDWHEKDTGSMHVVLAWRNTPKHNFLYRLAQVVYRHGLSMKRVNATYMDPYGKQSILVMALSLHGSNGHPVWDVADIPDFLREIATVKYFDTADRIDERLVAPRIISGNMGNLLRAMINFIHQALVHLDTNLYTVENIEEAICRHPELTMQLCNAFRLKFDPNHHNLDQFIDARRQFLSDVAQLDTGQEGNDVRRKNVLRQGMNFISHTLKTNFYRLNYTALSFRLDPKYLDEIPFERSKKFQELPYAIFYMRGMHFFGFHIRFKDLARGGLRTVYPEQVEQMIAERNNVFTECYNLAWTQHKKNKDIPEGGAKGILFLKPFDQIDSESQILKRELEWSRLDPQETEKRVRTFRQEQKIEYLYQSQRAFIESLITIVNCEPDGKIRAKNIVDYWKRPEYIYLGPDENMHDFMIEWIANFSKKYNYKPGGAFISSKPNIGINHKEYGVTSLGVNVYVHQVLEYMGIHPEKDVFTIKMSGGPDGDVAGNQLLNLYHYYPNTAKVIALTDGTGTIRDDQGLDLALIKDLFHQGKGICFYPPEKLSAGSFLVNKGRKRYPSAYIQETLCWRKVGDIVTEDWLSGSDTNHLLRHNLHQAKTDLFIPAGGRPRTLNESNITEFLDENGKPTSRAIVEGANLYLTPAARRFLEEKGVLIIKDSSANKAGVICSSFEVLAGLTLSDDLFLQNKAALITEILERLKICALNEADLLLHTHQKTGQFLTAISDQISTRINQYTYQLLDYLDLLPLPTSVQDPMIRSFLNYCLPTLREKFTLELLSQIPEHHKKAIIACHLASYMVYKKGLDWSPSIVDILPLILSGTSLTN</sequence>
<dbReference type="AlphaFoldDB" id="A0A0U5JA14"/>
<dbReference type="STRING" id="389348.PNK_0306"/>
<gene>
    <name evidence="4" type="primary">gdhB</name>
    <name evidence="4" type="ORF">PNK_0306</name>
</gene>
<dbReference type="GO" id="GO:0006538">
    <property type="term" value="P:L-glutamate catabolic process"/>
    <property type="evidence" value="ECO:0007669"/>
    <property type="project" value="InterPro"/>
</dbReference>
<dbReference type="Gene3D" id="3.40.50.720">
    <property type="entry name" value="NAD(P)-binding Rossmann-like Domain"/>
    <property type="match status" value="1"/>
</dbReference>
<dbReference type="PANTHER" id="PTHR11606">
    <property type="entry name" value="GLUTAMATE DEHYDROGENASE"/>
    <property type="match status" value="1"/>
</dbReference>
<dbReference type="KEGG" id="pnl:PNK_0306"/>
<dbReference type="InterPro" id="IPR046346">
    <property type="entry name" value="Aminoacid_DH-like_N_sf"/>
</dbReference>
<dbReference type="GO" id="GO:0004352">
    <property type="term" value="F:glutamate dehydrogenase (NAD+) activity"/>
    <property type="evidence" value="ECO:0007669"/>
    <property type="project" value="InterPro"/>
</dbReference>
<dbReference type="EMBL" id="LN879502">
    <property type="protein sequence ID" value="CUI15943.1"/>
    <property type="molecule type" value="Genomic_DNA"/>
</dbReference>
<dbReference type="InterPro" id="IPR036291">
    <property type="entry name" value="NAD(P)-bd_dom_sf"/>
</dbReference>
<dbReference type="Pfam" id="PF05088">
    <property type="entry name" value="Bac_GDH_CD"/>
    <property type="match status" value="1"/>
</dbReference>
<dbReference type="GO" id="GO:0004069">
    <property type="term" value="F:L-aspartate:2-oxoglutarate aminotransferase activity"/>
    <property type="evidence" value="ECO:0007669"/>
    <property type="project" value="InterPro"/>
</dbReference>
<organism evidence="4 5">
    <name type="scientific">Candidatus Protochlamydia naegleriophila</name>
    <dbReference type="NCBI Taxonomy" id="389348"/>
    <lineage>
        <taxon>Bacteria</taxon>
        <taxon>Pseudomonadati</taxon>
        <taxon>Chlamydiota</taxon>
        <taxon>Chlamydiia</taxon>
        <taxon>Parachlamydiales</taxon>
        <taxon>Parachlamydiaceae</taxon>
        <taxon>Candidatus Protochlamydia</taxon>
    </lineage>
</organism>
<reference evidence="5" key="1">
    <citation type="submission" date="2015-09" db="EMBL/GenBank/DDBJ databases">
        <authorList>
            <person name="Bertelli C."/>
        </authorList>
    </citation>
    <scope>NUCLEOTIDE SEQUENCE [LARGE SCALE GENOMIC DNA]</scope>
    <source>
        <strain evidence="5">KNic</strain>
    </source>
</reference>
<proteinExistence type="inferred from homology"/>
<keyword evidence="2" id="KW-0560">Oxidoreductase</keyword>
<evidence type="ECO:0000313" key="4">
    <source>
        <dbReference type="EMBL" id="CUI15943.1"/>
    </source>
</evidence>
<evidence type="ECO:0000259" key="3">
    <source>
        <dbReference type="SMART" id="SM00839"/>
    </source>
</evidence>
<dbReference type="PATRIC" id="fig|389348.3.peg.345"/>